<evidence type="ECO:0000256" key="6">
    <source>
        <dbReference type="ARBA" id="ARBA00022840"/>
    </source>
</evidence>
<dbReference type="EMBL" id="JBGOOT010000004">
    <property type="protein sequence ID" value="MEZ8194697.1"/>
    <property type="molecule type" value="Genomic_DNA"/>
</dbReference>
<feature type="region of interest" description="Disordered" evidence="9">
    <location>
        <begin position="1"/>
        <end position="20"/>
    </location>
</feature>
<dbReference type="RefSeq" id="WP_371730090.1">
    <property type="nucleotide sequence ID" value="NZ_JBGOOT010000004.1"/>
</dbReference>
<protein>
    <recommendedName>
        <fullName evidence="8">Protein nucleotidyltransferase YdiU</fullName>
        <ecNumber evidence="8">2.7.7.-</ecNumber>
    </recommendedName>
    <alternativeName>
        <fullName evidence="8">Protein adenylyltransferase YdiU</fullName>
        <ecNumber evidence="8">2.7.7.108</ecNumber>
    </alternativeName>
    <alternativeName>
        <fullName evidence="8">Protein uridylyltransferase YdiU</fullName>
        <ecNumber evidence="8">2.7.7.-</ecNumber>
    </alternativeName>
</protein>
<feature type="binding site" evidence="8">
    <location>
        <position position="109"/>
    </location>
    <ligand>
        <name>ATP</name>
        <dbReference type="ChEBI" id="CHEBI:30616"/>
    </ligand>
</feature>
<comment type="catalytic activity">
    <reaction evidence="8">
        <text>L-seryl-[protein] + UTP = O-(5'-uridylyl)-L-seryl-[protein] + diphosphate</text>
        <dbReference type="Rhea" id="RHEA:64604"/>
        <dbReference type="Rhea" id="RHEA-COMP:9863"/>
        <dbReference type="Rhea" id="RHEA-COMP:16635"/>
        <dbReference type="ChEBI" id="CHEBI:29999"/>
        <dbReference type="ChEBI" id="CHEBI:33019"/>
        <dbReference type="ChEBI" id="CHEBI:46398"/>
        <dbReference type="ChEBI" id="CHEBI:156051"/>
    </reaction>
</comment>
<name>A0ABV4M593_9VIBR</name>
<feature type="binding site" evidence="8">
    <location>
        <position position="129"/>
    </location>
    <ligand>
        <name>ATP</name>
        <dbReference type="ChEBI" id="CHEBI:30616"/>
    </ligand>
</feature>
<sequence length="508" mass="56757">MPTDKTDLASSGGNSNTDSSVQIHFDNSYFNELSGFYQSQDAELAPSPSLIKFNYALAHSLNIDVQSATDEQLATIFSGNQKLEGAAPLAQAYAGHQFGHYNPQLGDGRALLLGEVIDREGKRRDIQLKGSGRTPFSRSGDGKAALGPVLREYLVSEAMHALNIPTTRALAAVSTGEQIWRNQAAIGAIVTRTASSHIRVGSFQYFAANGEQDKVKQLADYVIDRHYPQAKQTDSPYLTLLTLICEQQAKLVSKWQLVGFIHGVMNTDNTTISGETIDYGPCAFMDSYDPNTVFSSIDSQGRYAYANQPHIAQWNLARLAETLLPLISDDEEESVELATNALQHYMACYQELWLVGMRAKLGLKDQEEGDLELVQELLSLLDEQGVDFTQFFRSLSQVVGGEKNETEKLIKQTEEWTAWNKKWHQRLDRNPISPAERAELMDRHNPIYIPRNHKVEEVILAAEQNNDFRPFERLLKVLENPFKVQPGCEEFAQPAPSDFGPYRTFCGT</sequence>
<dbReference type="InterPro" id="IPR003846">
    <property type="entry name" value="SelO"/>
</dbReference>
<comment type="catalytic activity">
    <reaction evidence="8">
        <text>L-tyrosyl-[protein] + ATP = O-(5'-adenylyl)-L-tyrosyl-[protein] + diphosphate</text>
        <dbReference type="Rhea" id="RHEA:54288"/>
        <dbReference type="Rhea" id="RHEA-COMP:10136"/>
        <dbReference type="Rhea" id="RHEA-COMP:13846"/>
        <dbReference type="ChEBI" id="CHEBI:30616"/>
        <dbReference type="ChEBI" id="CHEBI:33019"/>
        <dbReference type="ChEBI" id="CHEBI:46858"/>
        <dbReference type="ChEBI" id="CHEBI:83624"/>
        <dbReference type="EC" id="2.7.7.108"/>
    </reaction>
</comment>
<comment type="caution">
    <text evidence="10">The sequence shown here is derived from an EMBL/GenBank/DDBJ whole genome shotgun (WGS) entry which is preliminary data.</text>
</comment>
<feature type="active site" description="Proton acceptor" evidence="8">
    <location>
        <position position="268"/>
    </location>
</feature>
<dbReference type="EC" id="2.7.7.-" evidence="8"/>
<evidence type="ECO:0000256" key="9">
    <source>
        <dbReference type="SAM" id="MobiDB-lite"/>
    </source>
</evidence>
<organism evidence="10 11">
    <name type="scientific">Vibrio cortegadensis</name>
    <dbReference type="NCBI Taxonomy" id="1328770"/>
    <lineage>
        <taxon>Bacteria</taxon>
        <taxon>Pseudomonadati</taxon>
        <taxon>Pseudomonadota</taxon>
        <taxon>Gammaproteobacteria</taxon>
        <taxon>Vibrionales</taxon>
        <taxon>Vibrionaceae</taxon>
        <taxon>Vibrio</taxon>
    </lineage>
</organism>
<comment type="function">
    <text evidence="8">Nucleotidyltransferase involved in the post-translational modification of proteins. It can catalyze the addition of adenosine monophosphate (AMP) or uridine monophosphate (UMP) to a protein, resulting in modifications known as AMPylation and UMPylation.</text>
</comment>
<evidence type="ECO:0000256" key="3">
    <source>
        <dbReference type="ARBA" id="ARBA00022695"/>
    </source>
</evidence>
<comment type="catalytic activity">
    <reaction evidence="8">
        <text>L-seryl-[protein] + ATP = 3-O-(5'-adenylyl)-L-seryl-[protein] + diphosphate</text>
        <dbReference type="Rhea" id="RHEA:58120"/>
        <dbReference type="Rhea" id="RHEA-COMP:9863"/>
        <dbReference type="Rhea" id="RHEA-COMP:15073"/>
        <dbReference type="ChEBI" id="CHEBI:29999"/>
        <dbReference type="ChEBI" id="CHEBI:30616"/>
        <dbReference type="ChEBI" id="CHEBI:33019"/>
        <dbReference type="ChEBI" id="CHEBI:142516"/>
        <dbReference type="EC" id="2.7.7.108"/>
    </reaction>
</comment>
<keyword evidence="6 8" id="KW-0067">ATP-binding</keyword>
<proteinExistence type="inferred from homology"/>
<evidence type="ECO:0000256" key="2">
    <source>
        <dbReference type="ARBA" id="ARBA00022679"/>
    </source>
</evidence>
<evidence type="ECO:0000256" key="8">
    <source>
        <dbReference type="HAMAP-Rule" id="MF_00692"/>
    </source>
</evidence>
<comment type="cofactor">
    <cofactor evidence="8">
        <name>Mg(2+)</name>
        <dbReference type="ChEBI" id="CHEBI:18420"/>
    </cofactor>
    <cofactor evidence="8">
        <name>Mn(2+)</name>
        <dbReference type="ChEBI" id="CHEBI:29035"/>
    </cofactor>
</comment>
<feature type="binding site" evidence="8">
    <location>
        <position position="278"/>
    </location>
    <ligand>
        <name>ATP</name>
        <dbReference type="ChEBI" id="CHEBI:30616"/>
    </ligand>
</feature>
<dbReference type="NCBIfam" id="NF000658">
    <property type="entry name" value="PRK00029.1"/>
    <property type="match status" value="1"/>
</dbReference>
<keyword evidence="7 8" id="KW-0460">Magnesium</keyword>
<gene>
    <name evidence="8" type="primary">ydiU</name>
    <name evidence="8" type="synonym">selO</name>
    <name evidence="10" type="ORF">ACED38_07320</name>
</gene>
<evidence type="ECO:0000256" key="4">
    <source>
        <dbReference type="ARBA" id="ARBA00022723"/>
    </source>
</evidence>
<evidence type="ECO:0000256" key="7">
    <source>
        <dbReference type="ARBA" id="ARBA00022842"/>
    </source>
</evidence>
<keyword evidence="4 8" id="KW-0479">Metal-binding</keyword>
<dbReference type="HAMAP" id="MF_00692">
    <property type="entry name" value="SelO"/>
    <property type="match status" value="1"/>
</dbReference>
<feature type="binding site" evidence="8">
    <location>
        <position position="199"/>
    </location>
    <ligand>
        <name>ATP</name>
        <dbReference type="ChEBI" id="CHEBI:30616"/>
    </ligand>
</feature>
<dbReference type="PANTHER" id="PTHR32057:SF14">
    <property type="entry name" value="PROTEIN ADENYLYLTRANSFERASE SELO, MITOCHONDRIAL"/>
    <property type="match status" value="1"/>
</dbReference>
<comment type="catalytic activity">
    <reaction evidence="8">
        <text>L-threonyl-[protein] + ATP = 3-O-(5'-adenylyl)-L-threonyl-[protein] + diphosphate</text>
        <dbReference type="Rhea" id="RHEA:54292"/>
        <dbReference type="Rhea" id="RHEA-COMP:11060"/>
        <dbReference type="Rhea" id="RHEA-COMP:13847"/>
        <dbReference type="ChEBI" id="CHEBI:30013"/>
        <dbReference type="ChEBI" id="CHEBI:30616"/>
        <dbReference type="ChEBI" id="CHEBI:33019"/>
        <dbReference type="ChEBI" id="CHEBI:138113"/>
        <dbReference type="EC" id="2.7.7.108"/>
    </reaction>
</comment>
<evidence type="ECO:0000256" key="5">
    <source>
        <dbReference type="ARBA" id="ARBA00022741"/>
    </source>
</evidence>
<feature type="binding site" evidence="8">
    <location>
        <position position="192"/>
    </location>
    <ligand>
        <name>ATP</name>
        <dbReference type="ChEBI" id="CHEBI:30616"/>
    </ligand>
</feature>
<accession>A0ABV4M593</accession>
<feature type="binding site" evidence="8">
    <location>
        <position position="269"/>
    </location>
    <ligand>
        <name>Mg(2+)</name>
        <dbReference type="ChEBI" id="CHEBI:18420"/>
    </ligand>
</feature>
<keyword evidence="8" id="KW-0464">Manganese</keyword>
<evidence type="ECO:0000256" key="1">
    <source>
        <dbReference type="ARBA" id="ARBA00009747"/>
    </source>
</evidence>
<feature type="compositionally biased region" description="Polar residues" evidence="9">
    <location>
        <begin position="8"/>
        <end position="20"/>
    </location>
</feature>
<feature type="binding site" evidence="8">
    <location>
        <position position="108"/>
    </location>
    <ligand>
        <name>ATP</name>
        <dbReference type="ChEBI" id="CHEBI:30616"/>
    </ligand>
</feature>
<evidence type="ECO:0000313" key="11">
    <source>
        <dbReference type="Proteomes" id="UP001569153"/>
    </source>
</evidence>
<keyword evidence="2 8" id="KW-0808">Transferase</keyword>
<keyword evidence="5 8" id="KW-0547">Nucleotide-binding</keyword>
<comment type="catalytic activity">
    <reaction evidence="8">
        <text>L-tyrosyl-[protein] + UTP = O-(5'-uridylyl)-L-tyrosyl-[protein] + diphosphate</text>
        <dbReference type="Rhea" id="RHEA:83887"/>
        <dbReference type="Rhea" id="RHEA-COMP:10136"/>
        <dbReference type="Rhea" id="RHEA-COMP:20238"/>
        <dbReference type="ChEBI" id="CHEBI:33019"/>
        <dbReference type="ChEBI" id="CHEBI:46398"/>
        <dbReference type="ChEBI" id="CHEBI:46858"/>
        <dbReference type="ChEBI" id="CHEBI:90602"/>
    </reaction>
</comment>
<comment type="similarity">
    <text evidence="1 8">Belongs to the SELO family.</text>
</comment>
<keyword evidence="3 8" id="KW-0548">Nucleotidyltransferase</keyword>
<dbReference type="Pfam" id="PF02696">
    <property type="entry name" value="SelO"/>
    <property type="match status" value="1"/>
</dbReference>
<keyword evidence="11" id="KW-1185">Reference proteome</keyword>
<feature type="binding site" evidence="8">
    <location>
        <position position="141"/>
    </location>
    <ligand>
        <name>ATP</name>
        <dbReference type="ChEBI" id="CHEBI:30616"/>
    </ligand>
</feature>
<dbReference type="Proteomes" id="UP001569153">
    <property type="component" value="Unassembled WGS sequence"/>
</dbReference>
<dbReference type="EC" id="2.7.7.108" evidence="8"/>
<feature type="binding site" evidence="8">
    <location>
        <position position="142"/>
    </location>
    <ligand>
        <name>ATP</name>
        <dbReference type="ChEBI" id="CHEBI:30616"/>
    </ligand>
</feature>
<reference evidence="10 11" key="1">
    <citation type="submission" date="2024-06" db="EMBL/GenBank/DDBJ databases">
        <authorList>
            <person name="Steensen K."/>
            <person name="Seneca J."/>
            <person name="Bartlau N."/>
            <person name="Yu A.X."/>
            <person name="Polz M.F."/>
        </authorList>
    </citation>
    <scope>NUCLEOTIDE SEQUENCE [LARGE SCALE GENOMIC DNA]</scope>
    <source>
        <strain evidence="10 11">FF146</strain>
    </source>
</reference>
<feature type="binding site" evidence="8">
    <location>
        <position position="106"/>
    </location>
    <ligand>
        <name>ATP</name>
        <dbReference type="ChEBI" id="CHEBI:30616"/>
    </ligand>
</feature>
<evidence type="ECO:0000313" key="10">
    <source>
        <dbReference type="EMBL" id="MEZ8194697.1"/>
    </source>
</evidence>
<comment type="catalytic activity">
    <reaction evidence="8">
        <text>L-histidyl-[protein] + UTP = N(tele)-(5'-uridylyl)-L-histidyl-[protein] + diphosphate</text>
        <dbReference type="Rhea" id="RHEA:83891"/>
        <dbReference type="Rhea" id="RHEA-COMP:9745"/>
        <dbReference type="Rhea" id="RHEA-COMP:20239"/>
        <dbReference type="ChEBI" id="CHEBI:29979"/>
        <dbReference type="ChEBI" id="CHEBI:33019"/>
        <dbReference type="ChEBI" id="CHEBI:46398"/>
        <dbReference type="ChEBI" id="CHEBI:233474"/>
    </reaction>
</comment>
<dbReference type="PANTHER" id="PTHR32057">
    <property type="entry name" value="PROTEIN ADENYLYLTRANSFERASE SELO, MITOCHONDRIAL"/>
    <property type="match status" value="1"/>
</dbReference>
<feature type="binding site" evidence="8">
    <location>
        <position position="278"/>
    </location>
    <ligand>
        <name>Mg(2+)</name>
        <dbReference type="ChEBI" id="CHEBI:18420"/>
    </ligand>
</feature>